<accession>A0A067QYP1</accession>
<dbReference type="FunCoup" id="A0A067QYP1">
    <property type="interactions" value="3"/>
</dbReference>
<organism evidence="9 10">
    <name type="scientific">Zootermopsis nevadensis</name>
    <name type="common">Dampwood termite</name>
    <dbReference type="NCBI Taxonomy" id="136037"/>
    <lineage>
        <taxon>Eukaryota</taxon>
        <taxon>Metazoa</taxon>
        <taxon>Ecdysozoa</taxon>
        <taxon>Arthropoda</taxon>
        <taxon>Hexapoda</taxon>
        <taxon>Insecta</taxon>
        <taxon>Pterygota</taxon>
        <taxon>Neoptera</taxon>
        <taxon>Polyneoptera</taxon>
        <taxon>Dictyoptera</taxon>
        <taxon>Blattodea</taxon>
        <taxon>Blattoidea</taxon>
        <taxon>Termitoidae</taxon>
        <taxon>Termopsidae</taxon>
        <taxon>Zootermopsis</taxon>
    </lineage>
</organism>
<feature type="compositionally biased region" description="Polar residues" evidence="6">
    <location>
        <begin position="281"/>
        <end position="293"/>
    </location>
</feature>
<keyword evidence="10" id="KW-1185">Reference proteome</keyword>
<evidence type="ECO:0000256" key="3">
    <source>
        <dbReference type="ARBA" id="ARBA00022737"/>
    </source>
</evidence>
<dbReference type="PROSITE" id="PS01187">
    <property type="entry name" value="EGF_CA"/>
    <property type="match status" value="1"/>
</dbReference>
<dbReference type="GO" id="GO:0005509">
    <property type="term" value="F:calcium ion binding"/>
    <property type="evidence" value="ECO:0007669"/>
    <property type="project" value="InterPro"/>
</dbReference>
<dbReference type="FunFam" id="2.10.25.10:FF:000672">
    <property type="entry name" value="Uncharacterized protein, isoform C"/>
    <property type="match status" value="1"/>
</dbReference>
<feature type="compositionally biased region" description="Low complexity" evidence="6">
    <location>
        <begin position="360"/>
        <end position="376"/>
    </location>
</feature>
<dbReference type="SMART" id="SM00181">
    <property type="entry name" value="EGF"/>
    <property type="match status" value="3"/>
</dbReference>
<dbReference type="InterPro" id="IPR049883">
    <property type="entry name" value="NOTCH1_EGF-like"/>
</dbReference>
<name>A0A067QYP1_ZOONE</name>
<dbReference type="SUPFAM" id="SSF82671">
    <property type="entry name" value="SEA domain"/>
    <property type="match status" value="1"/>
</dbReference>
<dbReference type="SMART" id="SM00179">
    <property type="entry name" value="EGF_CA"/>
    <property type="match status" value="1"/>
</dbReference>
<keyword evidence="4" id="KW-1015">Disulfide bond</keyword>
<gene>
    <name evidence="9" type="ORF">L798_14037</name>
</gene>
<dbReference type="InterPro" id="IPR001881">
    <property type="entry name" value="EGF-like_Ca-bd_dom"/>
</dbReference>
<dbReference type="InParanoid" id="A0A067QYP1"/>
<keyword evidence="2" id="KW-0732">Signal</keyword>
<dbReference type="InterPro" id="IPR009030">
    <property type="entry name" value="Growth_fac_rcpt_cys_sf"/>
</dbReference>
<evidence type="ECO:0000313" key="10">
    <source>
        <dbReference type="Proteomes" id="UP000027135"/>
    </source>
</evidence>
<dbReference type="AlphaFoldDB" id="A0A067QYP1"/>
<feature type="region of interest" description="Disordered" evidence="6">
    <location>
        <begin position="513"/>
        <end position="539"/>
    </location>
</feature>
<evidence type="ECO:0000256" key="2">
    <source>
        <dbReference type="ARBA" id="ARBA00022729"/>
    </source>
</evidence>
<evidence type="ECO:0000256" key="4">
    <source>
        <dbReference type="ARBA" id="ARBA00023157"/>
    </source>
</evidence>
<dbReference type="Gene3D" id="2.10.25.10">
    <property type="entry name" value="Laminin"/>
    <property type="match status" value="1"/>
</dbReference>
<dbReference type="InterPro" id="IPR000152">
    <property type="entry name" value="EGF-type_Asp/Asn_hydroxyl_site"/>
</dbReference>
<dbReference type="PROSITE" id="PS00010">
    <property type="entry name" value="ASX_HYDROXYL"/>
    <property type="match status" value="1"/>
</dbReference>
<evidence type="ECO:0000256" key="7">
    <source>
        <dbReference type="SAM" id="Phobius"/>
    </source>
</evidence>
<comment type="caution">
    <text evidence="5">Lacks conserved residue(s) required for the propagation of feature annotation.</text>
</comment>
<protein>
    <submittedName>
        <fullName evidence="9">Sushi, nidogen and EGF-like domain-containing protein 1</fullName>
    </submittedName>
</protein>
<dbReference type="InterPro" id="IPR036364">
    <property type="entry name" value="SEA_dom_sf"/>
</dbReference>
<dbReference type="PANTHER" id="PTHR24039:SF52">
    <property type="entry name" value="EGF-LIKE DOMAIN-CONTAINING PROTEIN"/>
    <property type="match status" value="1"/>
</dbReference>
<feature type="non-terminal residue" evidence="9">
    <location>
        <position position="1028"/>
    </location>
</feature>
<reference evidence="9 10" key="1">
    <citation type="journal article" date="2014" name="Nat. Commun.">
        <title>Molecular traces of alternative social organization in a termite genome.</title>
        <authorList>
            <person name="Terrapon N."/>
            <person name="Li C."/>
            <person name="Robertson H.M."/>
            <person name="Ji L."/>
            <person name="Meng X."/>
            <person name="Booth W."/>
            <person name="Chen Z."/>
            <person name="Childers C.P."/>
            <person name="Glastad K.M."/>
            <person name="Gokhale K."/>
            <person name="Gowin J."/>
            <person name="Gronenberg W."/>
            <person name="Hermansen R.A."/>
            <person name="Hu H."/>
            <person name="Hunt B.G."/>
            <person name="Huylmans A.K."/>
            <person name="Khalil S.M."/>
            <person name="Mitchell R.D."/>
            <person name="Munoz-Torres M.C."/>
            <person name="Mustard J.A."/>
            <person name="Pan H."/>
            <person name="Reese J.T."/>
            <person name="Scharf M.E."/>
            <person name="Sun F."/>
            <person name="Vogel H."/>
            <person name="Xiao J."/>
            <person name="Yang W."/>
            <person name="Yang Z."/>
            <person name="Yang Z."/>
            <person name="Zhou J."/>
            <person name="Zhu J."/>
            <person name="Brent C.S."/>
            <person name="Elsik C.G."/>
            <person name="Goodisman M.A."/>
            <person name="Liberles D.A."/>
            <person name="Roe R.M."/>
            <person name="Vargo E.L."/>
            <person name="Vilcinskas A."/>
            <person name="Wang J."/>
            <person name="Bornberg-Bauer E."/>
            <person name="Korb J."/>
            <person name="Zhang G."/>
            <person name="Liebig J."/>
        </authorList>
    </citation>
    <scope>NUCLEOTIDE SEQUENCE [LARGE SCALE GENOMIC DNA]</scope>
    <source>
        <tissue evidence="9">Whole organism</tissue>
    </source>
</reference>
<keyword evidence="7" id="KW-1133">Transmembrane helix</keyword>
<keyword evidence="7" id="KW-0472">Membrane</keyword>
<feature type="region of interest" description="Disordered" evidence="6">
    <location>
        <begin position="358"/>
        <end position="377"/>
    </location>
</feature>
<feature type="compositionally biased region" description="Basic and acidic residues" evidence="6">
    <location>
        <begin position="183"/>
        <end position="205"/>
    </location>
</feature>
<dbReference type="eggNOG" id="ENOG502QQSU">
    <property type="taxonomic scope" value="Eukaryota"/>
</dbReference>
<feature type="compositionally biased region" description="Pro residues" evidence="6">
    <location>
        <begin position="79"/>
        <end position="98"/>
    </location>
</feature>
<dbReference type="CDD" id="cd00054">
    <property type="entry name" value="EGF_CA"/>
    <property type="match status" value="1"/>
</dbReference>
<dbReference type="InterPro" id="IPR018097">
    <property type="entry name" value="EGF_Ca-bd_CS"/>
</dbReference>
<evidence type="ECO:0000256" key="1">
    <source>
        <dbReference type="ARBA" id="ARBA00022536"/>
    </source>
</evidence>
<evidence type="ECO:0000259" key="8">
    <source>
        <dbReference type="PROSITE" id="PS50026"/>
    </source>
</evidence>
<dbReference type="PROSITE" id="PS50026">
    <property type="entry name" value="EGF_3"/>
    <property type="match status" value="1"/>
</dbReference>
<feature type="non-terminal residue" evidence="9">
    <location>
        <position position="1"/>
    </location>
</feature>
<dbReference type="InterPro" id="IPR000742">
    <property type="entry name" value="EGF"/>
</dbReference>
<dbReference type="SUPFAM" id="SSF57184">
    <property type="entry name" value="Growth factor receptor domain"/>
    <property type="match status" value="1"/>
</dbReference>
<dbReference type="Pfam" id="PF07645">
    <property type="entry name" value="EGF_CA"/>
    <property type="match status" value="1"/>
</dbReference>
<dbReference type="OMA" id="FSDEYMG"/>
<evidence type="ECO:0000256" key="5">
    <source>
        <dbReference type="PROSITE-ProRule" id="PRU00076"/>
    </source>
</evidence>
<sequence>NPDIQDIITGIVKLLNGNVKVQANPNLPPGASRTRINNRGPPRITDVPPLPPDFDTSGPHPALSHRPPLLLPLQTSSRLPPPYPFDLPPAIVPLPPQPSEHHSHPDHPFMTGVPLPEQVVPAPNSNGNRPPANQGIVRPHRPRPPRPRPSTKPNMNNRRPQPIPLPDMDQLLPAYTPGANKNKQPEEGHDISITVTEDKDSKEHQYTTPQVPEEEIVTTTTASKSQPSPVDVPSNMNEEDQVSITTEETRDESEEDQANHTSDIEKPEFNSSTEEPKIIATLTSSSSTVNEATQDGFPSPPESTKKEDTVTLGGPSSGVPILEPSVGVGVATPVLESSMQEILMHDSTASIEWGGGSRVAGTATATPTSALPSSKSSLREETVSGISHAQDKLKQTAGGFPYYPYRSRTGIVLDDTEYKPMGVLHRPIITAPPAATGHVGDIFDITVTAVQGPGGANTGQPFIYPVEIDGVQLPGSAGSDVSVITKAEEGQHFVSIDGKRTYINLFGSSTEQEGVAPTKIQQGGHTPPPQESASTIGTGQVPHGGCRFAVLETEEPASHHGADQQPPRRPYNKRPSHPPVRIDMCTVGDDSTCDSAQNEMCRTELGVSSCHCRPGYSRRKHREPCRRVVSILMSLRVDRLYDRRVVWDGKLQNPESEEYKTLEWESSRAIDSAMQMTPFSDDFMGVRVNGLYTVPGGADIGGAKRGAVFVNLTLQLEETVETLRPAVRHDIQRHLLGVIHRRNNNVGHSALWVDSPPGSISHLQDVDECSSRELHDCHHQAHCSNVFGSFRCSCPEGYRDPWAGNPHRSGRQCETCSPEHCNSRGECRYEAGLPVCHCSGNFYGSQCEVDGEVLGVAVGASVAAVIIIVLTLVCLCMWSTVKTPTVGSPPYQVSLEDRLRWAQIADVIVQANHYAPEPVPGPTRPSSAMFGYPSLTMSGTLPHGAPPVPLPRLGLTNMSHAGAMSIHGGPTLSTLGALSNHGALSSYGMRTPDRTVESTSSEEEDRADLLGRNFHVPRPKSRSSVAVS</sequence>
<keyword evidence="1 5" id="KW-0245">EGF-like domain</keyword>
<feature type="domain" description="EGF-like" evidence="8">
    <location>
        <begin position="765"/>
        <end position="804"/>
    </location>
</feature>
<keyword evidence="7" id="KW-0812">Transmembrane</keyword>
<dbReference type="PROSITE" id="PS00022">
    <property type="entry name" value="EGF_1"/>
    <property type="match status" value="1"/>
</dbReference>
<dbReference type="PANTHER" id="PTHR24039">
    <property type="entry name" value="FIBRILLIN-RELATED"/>
    <property type="match status" value="1"/>
</dbReference>
<feature type="region of interest" description="Disordered" evidence="6">
    <location>
        <begin position="555"/>
        <end position="580"/>
    </location>
</feature>
<evidence type="ECO:0000256" key="6">
    <source>
        <dbReference type="SAM" id="MobiDB-lite"/>
    </source>
</evidence>
<feature type="region of interest" description="Disordered" evidence="6">
    <location>
        <begin position="73"/>
        <end position="318"/>
    </location>
</feature>
<evidence type="ECO:0000313" key="9">
    <source>
        <dbReference type="EMBL" id="KDR11404.1"/>
    </source>
</evidence>
<dbReference type="EMBL" id="KK853098">
    <property type="protein sequence ID" value="KDR11404.1"/>
    <property type="molecule type" value="Genomic_DNA"/>
</dbReference>
<keyword evidence="3" id="KW-0677">Repeat</keyword>
<dbReference type="Proteomes" id="UP000027135">
    <property type="component" value="Unassembled WGS sequence"/>
</dbReference>
<feature type="compositionally biased region" description="Polar residues" evidence="6">
    <location>
        <begin position="217"/>
        <end position="228"/>
    </location>
</feature>
<proteinExistence type="predicted"/>
<feature type="transmembrane region" description="Helical" evidence="7">
    <location>
        <begin position="853"/>
        <end position="878"/>
    </location>
</feature>
<feature type="region of interest" description="Disordered" evidence="6">
    <location>
        <begin position="983"/>
        <end position="1028"/>
    </location>
</feature>